<dbReference type="EMBL" id="VIWT01000005">
    <property type="protein sequence ID" value="TWF73721.1"/>
    <property type="molecule type" value="Genomic_DNA"/>
</dbReference>
<sequence>MSATRYDPAAARAKSRALYAEPPSPNPPPAPVEFHITSQDGNPVSQARETVVRLGKSVFFLIKPDVLPDDRRLGQLVRGAVAEPAPAVDSERAAPQTLSASALVLA</sequence>
<reference evidence="2 3" key="1">
    <citation type="submission" date="2019-06" db="EMBL/GenBank/DDBJ databases">
        <title>Sequencing the genomes of 1000 actinobacteria strains.</title>
        <authorList>
            <person name="Klenk H.-P."/>
        </authorList>
    </citation>
    <scope>NUCLEOTIDE SEQUENCE [LARGE SCALE GENOMIC DNA]</scope>
    <source>
        <strain evidence="2 3">DSM 44826</strain>
    </source>
</reference>
<accession>A0A561SFR6</accession>
<dbReference type="RefSeq" id="WP_145910659.1">
    <property type="nucleotide sequence ID" value="NZ_BAAAMZ010000001.1"/>
</dbReference>
<feature type="region of interest" description="Disordered" evidence="1">
    <location>
        <begin position="1"/>
        <end position="29"/>
    </location>
</feature>
<name>A0A561SFR6_9ACTN</name>
<evidence type="ECO:0000313" key="2">
    <source>
        <dbReference type="EMBL" id="TWF73721.1"/>
    </source>
</evidence>
<keyword evidence="3" id="KW-1185">Reference proteome</keyword>
<protein>
    <submittedName>
        <fullName evidence="2">Uncharacterized protein</fullName>
    </submittedName>
</protein>
<dbReference type="AlphaFoldDB" id="A0A561SFR6"/>
<feature type="compositionally biased region" description="Low complexity" evidence="1">
    <location>
        <begin position="9"/>
        <end position="20"/>
    </location>
</feature>
<proteinExistence type="predicted"/>
<comment type="caution">
    <text evidence="2">The sequence shown here is derived from an EMBL/GenBank/DDBJ whole genome shotgun (WGS) entry which is preliminary data.</text>
</comment>
<evidence type="ECO:0000256" key="1">
    <source>
        <dbReference type="SAM" id="MobiDB-lite"/>
    </source>
</evidence>
<organism evidence="2 3">
    <name type="scientific">Kitasatospora viridis</name>
    <dbReference type="NCBI Taxonomy" id="281105"/>
    <lineage>
        <taxon>Bacteria</taxon>
        <taxon>Bacillati</taxon>
        <taxon>Actinomycetota</taxon>
        <taxon>Actinomycetes</taxon>
        <taxon>Kitasatosporales</taxon>
        <taxon>Streptomycetaceae</taxon>
        <taxon>Kitasatospora</taxon>
    </lineage>
</organism>
<dbReference type="Proteomes" id="UP000317940">
    <property type="component" value="Unassembled WGS sequence"/>
</dbReference>
<gene>
    <name evidence="2" type="ORF">FHX73_15348</name>
</gene>
<evidence type="ECO:0000313" key="3">
    <source>
        <dbReference type="Proteomes" id="UP000317940"/>
    </source>
</evidence>